<evidence type="ECO:0000256" key="1">
    <source>
        <dbReference type="SAM" id="Coils"/>
    </source>
</evidence>
<evidence type="ECO:0000313" key="4">
    <source>
        <dbReference type="Proteomes" id="UP000287651"/>
    </source>
</evidence>
<feature type="compositionally biased region" description="Basic residues" evidence="2">
    <location>
        <begin position="39"/>
        <end position="51"/>
    </location>
</feature>
<keyword evidence="1" id="KW-0175">Coiled coil</keyword>
<feature type="compositionally biased region" description="Basic and acidic residues" evidence="2">
    <location>
        <begin position="17"/>
        <end position="29"/>
    </location>
</feature>
<proteinExistence type="predicted"/>
<name>A0A427AQ68_ENSVE</name>
<feature type="coiled-coil region" evidence="1">
    <location>
        <begin position="123"/>
        <end position="185"/>
    </location>
</feature>
<dbReference type="AlphaFoldDB" id="A0A427AQ68"/>
<feature type="region of interest" description="Disordered" evidence="2">
    <location>
        <begin position="1"/>
        <end position="76"/>
    </location>
</feature>
<sequence length="192" mass="20537">MSRPVPPPPPEAPIEVLEERSAHGGEKRPGGGGSEPSKKKTKVAVSKRLRKATLEGTSERAPCGKGKGLAEATESPDCAPTLRDLCEVDDWAGKDLVRLLTGRCSTLRAKNKELKASAGSEAMAAVKKRAIKLSAEVDRLKAALGKTKQCRKGLELAADSTRVELKDLRDSRRRLEDEVLLLTKVAGCCSPS</sequence>
<dbReference type="Proteomes" id="UP000287651">
    <property type="component" value="Unassembled WGS sequence"/>
</dbReference>
<evidence type="ECO:0000256" key="2">
    <source>
        <dbReference type="SAM" id="MobiDB-lite"/>
    </source>
</evidence>
<dbReference type="EMBL" id="AMZH03001693">
    <property type="protein sequence ID" value="RRT78379.1"/>
    <property type="molecule type" value="Genomic_DNA"/>
</dbReference>
<accession>A0A427AQ68</accession>
<reference evidence="3 4" key="1">
    <citation type="journal article" date="2014" name="Agronomy (Basel)">
        <title>A Draft Genome Sequence for Ensete ventricosum, the Drought-Tolerant Tree Against Hunger.</title>
        <authorList>
            <person name="Harrison J."/>
            <person name="Moore K.A."/>
            <person name="Paszkiewicz K."/>
            <person name="Jones T."/>
            <person name="Grant M."/>
            <person name="Ambacheew D."/>
            <person name="Muzemil S."/>
            <person name="Studholme D.J."/>
        </authorList>
    </citation>
    <scope>NUCLEOTIDE SEQUENCE [LARGE SCALE GENOMIC DNA]</scope>
</reference>
<protein>
    <submittedName>
        <fullName evidence="3">Uncharacterized protein</fullName>
    </submittedName>
</protein>
<gene>
    <name evidence="3" type="ORF">B296_00018651</name>
</gene>
<evidence type="ECO:0000313" key="3">
    <source>
        <dbReference type="EMBL" id="RRT78379.1"/>
    </source>
</evidence>
<feature type="compositionally biased region" description="Pro residues" evidence="2">
    <location>
        <begin position="1"/>
        <end position="12"/>
    </location>
</feature>
<organism evidence="3 4">
    <name type="scientific">Ensete ventricosum</name>
    <name type="common">Abyssinian banana</name>
    <name type="synonym">Musa ensete</name>
    <dbReference type="NCBI Taxonomy" id="4639"/>
    <lineage>
        <taxon>Eukaryota</taxon>
        <taxon>Viridiplantae</taxon>
        <taxon>Streptophyta</taxon>
        <taxon>Embryophyta</taxon>
        <taxon>Tracheophyta</taxon>
        <taxon>Spermatophyta</taxon>
        <taxon>Magnoliopsida</taxon>
        <taxon>Liliopsida</taxon>
        <taxon>Zingiberales</taxon>
        <taxon>Musaceae</taxon>
        <taxon>Ensete</taxon>
    </lineage>
</organism>
<comment type="caution">
    <text evidence="3">The sequence shown here is derived from an EMBL/GenBank/DDBJ whole genome shotgun (WGS) entry which is preliminary data.</text>
</comment>